<dbReference type="InterPro" id="IPR035897">
    <property type="entry name" value="Toll_tir_struct_dom_sf"/>
</dbReference>
<dbReference type="EMBL" id="CAJNOW010018823">
    <property type="protein sequence ID" value="CAF1668785.1"/>
    <property type="molecule type" value="Genomic_DNA"/>
</dbReference>
<dbReference type="AlphaFoldDB" id="A0A816G2A8"/>
<keyword evidence="1" id="KW-0479">Metal-binding</keyword>
<dbReference type="Pfam" id="PF13676">
    <property type="entry name" value="TIR_2"/>
    <property type="match status" value="1"/>
</dbReference>
<accession>A0A816G2A8</accession>
<evidence type="ECO:0000256" key="2">
    <source>
        <dbReference type="SAM" id="Phobius"/>
    </source>
</evidence>
<protein>
    <recommendedName>
        <fullName evidence="3">TIR domain-containing protein</fullName>
    </recommendedName>
</protein>
<proteinExistence type="predicted"/>
<feature type="transmembrane region" description="Helical" evidence="2">
    <location>
        <begin position="53"/>
        <end position="73"/>
    </location>
</feature>
<organism evidence="4 7">
    <name type="scientific">Rotaria magnacalcarata</name>
    <dbReference type="NCBI Taxonomy" id="392030"/>
    <lineage>
        <taxon>Eukaryota</taxon>
        <taxon>Metazoa</taxon>
        <taxon>Spiralia</taxon>
        <taxon>Gnathifera</taxon>
        <taxon>Rotifera</taxon>
        <taxon>Eurotatoria</taxon>
        <taxon>Bdelloidea</taxon>
        <taxon>Philodinida</taxon>
        <taxon>Philodinidae</taxon>
        <taxon>Rotaria</taxon>
    </lineage>
</organism>
<dbReference type="PROSITE" id="PS51113">
    <property type="entry name" value="ZF_BTK"/>
    <property type="match status" value="1"/>
</dbReference>
<evidence type="ECO:0000256" key="1">
    <source>
        <dbReference type="PROSITE-ProRule" id="PRU00432"/>
    </source>
</evidence>
<feature type="domain" description="TIR" evidence="3">
    <location>
        <begin position="453"/>
        <end position="541"/>
    </location>
</feature>
<dbReference type="Proteomes" id="UP000663824">
    <property type="component" value="Unassembled WGS sequence"/>
</dbReference>
<gene>
    <name evidence="4" type="ORF">KQP761_LOCUS33800</name>
    <name evidence="5" type="ORF">MBJ925_LOCUS445</name>
    <name evidence="6" type="ORF">SMN809_LOCUS9424</name>
</gene>
<keyword evidence="2" id="KW-0812">Transmembrane</keyword>
<dbReference type="PANTHER" id="PTHR46270">
    <property type="entry name" value="ARMADILLO-TYPE FOLD-RELATED"/>
    <property type="match status" value="1"/>
</dbReference>
<dbReference type="OrthoDB" id="10292359at2759"/>
<dbReference type="GO" id="GO:0035556">
    <property type="term" value="P:intracellular signal transduction"/>
    <property type="evidence" value="ECO:0007669"/>
    <property type="project" value="InterPro"/>
</dbReference>
<dbReference type="Proteomes" id="UP000676336">
    <property type="component" value="Unassembled WGS sequence"/>
</dbReference>
<reference evidence="4" key="1">
    <citation type="submission" date="2021-02" db="EMBL/GenBank/DDBJ databases">
        <authorList>
            <person name="Nowell W R."/>
        </authorList>
    </citation>
    <scope>NUCLEOTIDE SEQUENCE</scope>
</reference>
<dbReference type="GO" id="GO:0008270">
    <property type="term" value="F:zinc ion binding"/>
    <property type="evidence" value="ECO:0007669"/>
    <property type="project" value="UniProtKB-KW"/>
</dbReference>
<evidence type="ECO:0000259" key="3">
    <source>
        <dbReference type="Pfam" id="PF13676"/>
    </source>
</evidence>
<dbReference type="EMBL" id="CAJNRE010000028">
    <property type="protein sequence ID" value="CAF1906046.1"/>
    <property type="molecule type" value="Genomic_DNA"/>
</dbReference>
<keyword evidence="1" id="KW-0862">Zinc</keyword>
<keyword evidence="2" id="KW-0472">Membrane</keyword>
<keyword evidence="1" id="KW-0863">Zinc-finger</keyword>
<dbReference type="Gene3D" id="3.40.50.10140">
    <property type="entry name" value="Toll/interleukin-1 receptor homology (TIR) domain"/>
    <property type="match status" value="1"/>
</dbReference>
<dbReference type="Proteomes" id="UP000663834">
    <property type="component" value="Unassembled WGS sequence"/>
</dbReference>
<evidence type="ECO:0000313" key="7">
    <source>
        <dbReference type="Proteomes" id="UP000663834"/>
    </source>
</evidence>
<evidence type="ECO:0000313" key="5">
    <source>
        <dbReference type="EMBL" id="CAF1906046.1"/>
    </source>
</evidence>
<evidence type="ECO:0000313" key="6">
    <source>
        <dbReference type="EMBL" id="CAF3954243.1"/>
    </source>
</evidence>
<dbReference type="InterPro" id="IPR001562">
    <property type="entry name" value="Znf_Btk_motif"/>
</dbReference>
<name>A0A816G2A8_9BILA</name>
<comment type="caution">
    <text evidence="4">The sequence shown here is derived from an EMBL/GenBank/DDBJ whole genome shotgun (WGS) entry which is preliminary data.</text>
</comment>
<dbReference type="InterPro" id="IPR000157">
    <property type="entry name" value="TIR_dom"/>
</dbReference>
<evidence type="ECO:0000313" key="4">
    <source>
        <dbReference type="EMBL" id="CAF1668785.1"/>
    </source>
</evidence>
<keyword evidence="2" id="KW-1133">Transmembrane helix</keyword>
<dbReference type="SUPFAM" id="SSF52200">
    <property type="entry name" value="Toll/Interleukin receptor TIR domain"/>
    <property type="match status" value="1"/>
</dbReference>
<sequence length="698" mass="79232">MGCAASFNALAHEKINSNEVIAITSPTIQQQELMKYKQSTPNMSSGDRCEPNFKLYILVIIILICLVTINVLISCHHNEKDVAEQLSKQLTNLNFTCYTLTDATPSSIVARANLVRWSDVFISLISRSYQRTFFCMETISYAKYNFKPIVAILAESNFQPYGALGVISAGAVHTMLLRDNDISEDLLAQLSNTISNQKINENNKNVTDQAKMEANNDKVNMIHGETQCTILVCTVDDGVTIAQLVYEDFISNNLNVGFENLSKPNAACSVRRCNVLVPILTARFEQTPICRGALEEARQLKKPIVPVIAIKDWRSDDWLGLTIAGCEVFRIFDNDSAYEAFLDSSRMTDLRVDVEIRCRPVPSRAEREKAEIKTLKEKIEECKSKLQTWPPAHKLRTLSILTDRQAVRVTLVEPSTKPDFTYIHQTVSRLDIKAPASMLDEYGFSKRREVDCMISYQWDNHKFVRQIYEDMTMREIRVWFDIWGSMQGNANETMATGVECAKVLLVFLSKAYIESPYCRMEFRYAVKRGKAFVVLRTEPNIQLDQWMLDAIQGFPEYEVYSYNALETLINGVSTIDVIMHAVRHVGHAQPRYLVDDCSAELFWLRCLFDDALDAISVESGQSRFKTCTRCGQQFEEHTNGGCKSHPAHFMDGTILESRWVCCQQQGKRAPGCNPCDHTDVARVFTQDPSVGTWTWVPT</sequence>
<dbReference type="PANTHER" id="PTHR46270:SF6">
    <property type="entry name" value="TIR DOMAIN-CONTAINING PROTEIN"/>
    <property type="match status" value="1"/>
</dbReference>
<dbReference type="EMBL" id="CAJOBI010003039">
    <property type="protein sequence ID" value="CAF3954243.1"/>
    <property type="molecule type" value="Genomic_DNA"/>
</dbReference>
<dbReference type="Pfam" id="PF00779">
    <property type="entry name" value="BTK"/>
    <property type="match status" value="1"/>
</dbReference>